<evidence type="ECO:0000259" key="12">
    <source>
        <dbReference type="PROSITE" id="PS51384"/>
    </source>
</evidence>
<feature type="binding site" evidence="10">
    <location>
        <position position="131"/>
    </location>
    <ligand>
        <name>FAD</name>
        <dbReference type="ChEBI" id="CHEBI:57692"/>
    </ligand>
</feature>
<dbReference type="PANTHER" id="PTHR19370">
    <property type="entry name" value="NADH-CYTOCHROME B5 REDUCTASE"/>
    <property type="match status" value="1"/>
</dbReference>
<keyword evidence="4 10" id="KW-0285">Flavoprotein</keyword>
<dbReference type="OrthoDB" id="432685at2759"/>
<dbReference type="InterPro" id="IPR008333">
    <property type="entry name" value="Cbr1-like_FAD-bd_dom"/>
</dbReference>
<dbReference type="AlphaFoldDB" id="A0A250X402"/>
<comment type="catalytic activity">
    <reaction evidence="9 11">
        <text>2 Fe(III)-[cytochrome b5] + NADH = 2 Fe(II)-[cytochrome b5] + NAD(+) + H(+)</text>
        <dbReference type="Rhea" id="RHEA:46680"/>
        <dbReference type="Rhea" id="RHEA-COMP:10438"/>
        <dbReference type="Rhea" id="RHEA-COMP:10439"/>
        <dbReference type="ChEBI" id="CHEBI:15378"/>
        <dbReference type="ChEBI" id="CHEBI:29033"/>
        <dbReference type="ChEBI" id="CHEBI:29034"/>
        <dbReference type="ChEBI" id="CHEBI:57540"/>
        <dbReference type="ChEBI" id="CHEBI:57945"/>
        <dbReference type="EC" id="1.6.2.2"/>
    </reaction>
</comment>
<dbReference type="SUPFAM" id="SSF63380">
    <property type="entry name" value="Riboflavin synthase domain-like"/>
    <property type="match status" value="1"/>
</dbReference>
<evidence type="ECO:0000256" key="5">
    <source>
        <dbReference type="ARBA" id="ARBA00022827"/>
    </source>
</evidence>
<protein>
    <recommendedName>
        <fullName evidence="11">NADH-cytochrome b5 reductase</fullName>
        <ecNumber evidence="11">1.6.2.2</ecNumber>
    </recommendedName>
</protein>
<dbReference type="PROSITE" id="PS51384">
    <property type="entry name" value="FAD_FR"/>
    <property type="match status" value="1"/>
</dbReference>
<evidence type="ECO:0000313" key="13">
    <source>
        <dbReference type="EMBL" id="GAX77791.1"/>
    </source>
</evidence>
<dbReference type="PRINTS" id="PR00406">
    <property type="entry name" value="CYTB5RDTASE"/>
</dbReference>
<dbReference type="Pfam" id="PF00970">
    <property type="entry name" value="FAD_binding_6"/>
    <property type="match status" value="1"/>
</dbReference>
<feature type="binding site" evidence="10">
    <location>
        <position position="107"/>
    </location>
    <ligand>
        <name>FAD</name>
        <dbReference type="ChEBI" id="CHEBI:57692"/>
    </ligand>
</feature>
<keyword evidence="14" id="KW-1185">Reference proteome</keyword>
<dbReference type="PRINTS" id="PR00371">
    <property type="entry name" value="FPNCR"/>
</dbReference>
<comment type="similarity">
    <text evidence="3 11">Belongs to the flavoprotein pyridine nucleotide cytochrome reductase family.</text>
</comment>
<feature type="binding site" evidence="10">
    <location>
        <position position="106"/>
    </location>
    <ligand>
        <name>FAD</name>
        <dbReference type="ChEBI" id="CHEBI:57692"/>
    </ligand>
</feature>
<dbReference type="InterPro" id="IPR017927">
    <property type="entry name" value="FAD-bd_FR_type"/>
</dbReference>
<feature type="binding site" evidence="10">
    <location>
        <position position="122"/>
    </location>
    <ligand>
        <name>FAD</name>
        <dbReference type="ChEBI" id="CHEBI:57692"/>
    </ligand>
</feature>
<dbReference type="SUPFAM" id="SSF52343">
    <property type="entry name" value="Ferredoxin reductase-like, C-terminal NADP-linked domain"/>
    <property type="match status" value="1"/>
</dbReference>
<dbReference type="Gene3D" id="3.40.50.80">
    <property type="entry name" value="Nucleotide-binding domain of ferredoxin-NADP reductase (FNR) module"/>
    <property type="match status" value="1"/>
</dbReference>
<evidence type="ECO:0000256" key="10">
    <source>
        <dbReference type="PIRSR" id="PIRSR601834-1"/>
    </source>
</evidence>
<dbReference type="GO" id="GO:0090524">
    <property type="term" value="F:cytochrome-b5 reductase activity, acting on NADH"/>
    <property type="evidence" value="ECO:0007669"/>
    <property type="project" value="UniProtKB-EC"/>
</dbReference>
<evidence type="ECO:0000313" key="14">
    <source>
        <dbReference type="Proteomes" id="UP000232323"/>
    </source>
</evidence>
<evidence type="ECO:0000256" key="1">
    <source>
        <dbReference type="ARBA" id="ARBA00001974"/>
    </source>
</evidence>
<feature type="binding site" evidence="10">
    <location>
        <position position="130"/>
    </location>
    <ligand>
        <name>FAD</name>
        <dbReference type="ChEBI" id="CHEBI:57692"/>
    </ligand>
</feature>
<dbReference type="PANTHER" id="PTHR19370:SF171">
    <property type="entry name" value="NADH-CYTOCHROME B5 REDUCTASE 2"/>
    <property type="match status" value="1"/>
</dbReference>
<comment type="caution">
    <text evidence="13">The sequence shown here is derived from an EMBL/GenBank/DDBJ whole genome shotgun (WGS) entry which is preliminary data.</text>
</comment>
<dbReference type="FunFam" id="3.40.50.80:FF:000009">
    <property type="entry name" value="NADH-cytochrome b5 reductase"/>
    <property type="match status" value="1"/>
</dbReference>
<organism evidence="13 14">
    <name type="scientific">Chlamydomonas eustigma</name>
    <dbReference type="NCBI Taxonomy" id="1157962"/>
    <lineage>
        <taxon>Eukaryota</taxon>
        <taxon>Viridiplantae</taxon>
        <taxon>Chlorophyta</taxon>
        <taxon>core chlorophytes</taxon>
        <taxon>Chlorophyceae</taxon>
        <taxon>CS clade</taxon>
        <taxon>Chlamydomonadales</taxon>
        <taxon>Chlamydomonadaceae</taxon>
        <taxon>Chlamydomonas</taxon>
    </lineage>
</organism>
<evidence type="ECO:0000256" key="11">
    <source>
        <dbReference type="RuleBase" id="RU361226"/>
    </source>
</evidence>
<feature type="binding site" evidence="10">
    <location>
        <position position="105"/>
    </location>
    <ligand>
        <name>FAD</name>
        <dbReference type="ChEBI" id="CHEBI:57692"/>
    </ligand>
</feature>
<keyword evidence="8" id="KW-0496">Mitochondrion</keyword>
<keyword evidence="7 11" id="KW-0520">NAD</keyword>
<feature type="binding site" evidence="10">
    <location>
        <position position="124"/>
    </location>
    <ligand>
        <name>FAD</name>
        <dbReference type="ChEBI" id="CHEBI:57692"/>
    </ligand>
</feature>
<accession>A0A250X402</accession>
<dbReference type="InterPro" id="IPR017938">
    <property type="entry name" value="Riboflavin_synthase-like_b-brl"/>
</dbReference>
<dbReference type="Proteomes" id="UP000232323">
    <property type="component" value="Unassembled WGS sequence"/>
</dbReference>
<dbReference type="InterPro" id="IPR001709">
    <property type="entry name" value="Flavoprot_Pyr_Nucl_cyt_Rdtase"/>
</dbReference>
<dbReference type="InterPro" id="IPR001433">
    <property type="entry name" value="OxRdtase_FAD/NAD-bd"/>
</dbReference>
<evidence type="ECO:0000256" key="8">
    <source>
        <dbReference type="ARBA" id="ARBA00023128"/>
    </source>
</evidence>
<dbReference type="STRING" id="1157962.A0A250X402"/>
<evidence type="ECO:0000256" key="3">
    <source>
        <dbReference type="ARBA" id="ARBA00006105"/>
    </source>
</evidence>
<dbReference type="Gene3D" id="2.40.30.10">
    <property type="entry name" value="Translation factors"/>
    <property type="match status" value="1"/>
</dbReference>
<sequence>MVFQPVRGCLTLFPMAGLVAGGLYFNRGQQFAAHADASAPAGALDPNNFKEFKLVKKDQLTHNTYFFRVELPNNQVSGLFTASCVVLKTMIKEKPEDELPKPVVRPYTPISAPDAKGYIDFVIKVYPTGKMGNYIKSLNIGDNIEIKGPIPKYPYQPNIKKRIGMVAGGTGIAPMLQVIDAILTNPGDKTEISLVYGNVSESDILLKARLDELAAKHPNQFKLYYVVDKASWGGFTWKGGVGYISKDMLKEKLPPPSADNLVMVCGPPGLMAAISGGKAPDFSQGEVSGLLKDLGYNKDMVYKF</sequence>
<comment type="cofactor">
    <cofactor evidence="1 10 11">
        <name>FAD</name>
        <dbReference type="ChEBI" id="CHEBI:57692"/>
    </cofactor>
</comment>
<keyword evidence="5 10" id="KW-0274">FAD</keyword>
<dbReference type="Pfam" id="PF00175">
    <property type="entry name" value="NAD_binding_1"/>
    <property type="match status" value="1"/>
</dbReference>
<dbReference type="EMBL" id="BEGY01000027">
    <property type="protein sequence ID" value="GAX77791.1"/>
    <property type="molecule type" value="Genomic_DNA"/>
</dbReference>
<evidence type="ECO:0000256" key="6">
    <source>
        <dbReference type="ARBA" id="ARBA00023002"/>
    </source>
</evidence>
<dbReference type="FunFam" id="2.40.30.10:FF:000032">
    <property type="entry name" value="NADH-cytochrome b5 reductase"/>
    <property type="match status" value="1"/>
</dbReference>
<dbReference type="EC" id="1.6.2.2" evidence="11"/>
<comment type="subcellular location">
    <subcellularLocation>
        <location evidence="2">Mitochondrion</location>
    </subcellularLocation>
</comment>
<dbReference type="InterPro" id="IPR039261">
    <property type="entry name" value="FNR_nucleotide-bd"/>
</dbReference>
<name>A0A250X402_9CHLO</name>
<keyword evidence="6 11" id="KW-0560">Oxidoreductase</keyword>
<proteinExistence type="inferred from homology"/>
<evidence type="ECO:0000256" key="4">
    <source>
        <dbReference type="ARBA" id="ARBA00022630"/>
    </source>
</evidence>
<evidence type="ECO:0000256" key="2">
    <source>
        <dbReference type="ARBA" id="ARBA00004173"/>
    </source>
</evidence>
<dbReference type="InterPro" id="IPR001834">
    <property type="entry name" value="CBR-like"/>
</dbReference>
<dbReference type="CDD" id="cd06183">
    <property type="entry name" value="cyt_b5_reduct_like"/>
    <property type="match status" value="1"/>
</dbReference>
<dbReference type="GO" id="GO:0005739">
    <property type="term" value="C:mitochondrion"/>
    <property type="evidence" value="ECO:0007669"/>
    <property type="project" value="UniProtKB-SubCell"/>
</dbReference>
<evidence type="ECO:0000256" key="7">
    <source>
        <dbReference type="ARBA" id="ARBA00023027"/>
    </source>
</evidence>
<gene>
    <name evidence="13" type="ORF">CEUSTIGMA_g5234.t1</name>
</gene>
<reference evidence="13 14" key="1">
    <citation type="submission" date="2017-08" db="EMBL/GenBank/DDBJ databases">
        <title>Acidophilic green algal genome provides insights into adaptation to an acidic environment.</title>
        <authorList>
            <person name="Hirooka S."/>
            <person name="Hirose Y."/>
            <person name="Kanesaki Y."/>
            <person name="Higuchi S."/>
            <person name="Fujiwara T."/>
            <person name="Onuma R."/>
            <person name="Era A."/>
            <person name="Ohbayashi R."/>
            <person name="Uzuka A."/>
            <person name="Nozaki H."/>
            <person name="Yoshikawa H."/>
            <person name="Miyagishima S.Y."/>
        </authorList>
    </citation>
    <scope>NUCLEOTIDE SEQUENCE [LARGE SCALE GENOMIC DNA]</scope>
    <source>
        <strain evidence="13 14">NIES-2499</strain>
    </source>
</reference>
<feature type="domain" description="FAD-binding FR-type" evidence="12">
    <location>
        <begin position="47"/>
        <end position="156"/>
    </location>
</feature>
<evidence type="ECO:0000256" key="9">
    <source>
        <dbReference type="ARBA" id="ARBA00047682"/>
    </source>
</evidence>